<evidence type="ECO:0000313" key="2">
    <source>
        <dbReference type="EMBL" id="CZT13762.1"/>
    </source>
</evidence>
<evidence type="ECO:0000259" key="1">
    <source>
        <dbReference type="Pfam" id="PF20150"/>
    </source>
</evidence>
<dbReference type="PANTHER" id="PTHR35910">
    <property type="entry name" value="2EXR DOMAIN-CONTAINING PROTEIN"/>
    <property type="match status" value="1"/>
</dbReference>
<sequence>MTDLTAFTRFPSLPVELQLKIFRTASNSSPQVLDIWSDFQKRKIGDQDFYVQHYASNLCPTSRTPPVLLSVSRAARSECLQCYSEEFVCEMTISSAGAWSTDLYRREDVEISSTADIWINFAVDILVPRGFWNIESFRDFTSRVQGRATCVALDVSGSFWKQNLKDYCRMHDWALNGVSEVLLYDSFSSSSSEDEIWRRSDHLDQLWRSGVGKRELRFEPLAIREEDESESREEIKKKNEELERVRDVKVLLMELFDVIEGVRRVEEDDDSDDSDDFDDFRDVRKAELVGMKQTAKEEFKRPVIRFVKLVTGVPGTGMSGVSS</sequence>
<protein>
    <recommendedName>
        <fullName evidence="1">2EXR domain-containing protein</fullName>
    </recommendedName>
</protein>
<dbReference type="Proteomes" id="UP000178129">
    <property type="component" value="Unassembled WGS sequence"/>
</dbReference>
<gene>
    <name evidence="2" type="ORF">RCO7_07123</name>
</gene>
<proteinExistence type="predicted"/>
<organism evidence="2 3">
    <name type="scientific">Rhynchosporium graminicola</name>
    <dbReference type="NCBI Taxonomy" id="2792576"/>
    <lineage>
        <taxon>Eukaryota</taxon>
        <taxon>Fungi</taxon>
        <taxon>Dikarya</taxon>
        <taxon>Ascomycota</taxon>
        <taxon>Pezizomycotina</taxon>
        <taxon>Leotiomycetes</taxon>
        <taxon>Helotiales</taxon>
        <taxon>Ploettnerulaceae</taxon>
        <taxon>Rhynchosporium</taxon>
    </lineage>
</organism>
<evidence type="ECO:0000313" key="3">
    <source>
        <dbReference type="Proteomes" id="UP000178129"/>
    </source>
</evidence>
<reference evidence="3" key="1">
    <citation type="submission" date="2016-03" db="EMBL/GenBank/DDBJ databases">
        <authorList>
            <person name="Ploux O."/>
        </authorList>
    </citation>
    <scope>NUCLEOTIDE SEQUENCE [LARGE SCALE GENOMIC DNA]</scope>
    <source>
        <strain evidence="3">UK7</strain>
    </source>
</reference>
<dbReference type="InParanoid" id="A0A1E1LTD6"/>
<dbReference type="AlphaFoldDB" id="A0A1E1LTD6"/>
<dbReference type="PANTHER" id="PTHR35910:SF1">
    <property type="entry name" value="2EXR DOMAIN-CONTAINING PROTEIN"/>
    <property type="match status" value="1"/>
</dbReference>
<accession>A0A1E1LTD6</accession>
<dbReference type="InterPro" id="IPR045518">
    <property type="entry name" value="2EXR"/>
</dbReference>
<comment type="caution">
    <text evidence="2">The sequence shown here is derived from an EMBL/GenBank/DDBJ whole genome shotgun (WGS) entry which is preliminary data.</text>
</comment>
<keyword evidence="3" id="KW-1185">Reference proteome</keyword>
<name>A0A1E1LTD6_9HELO</name>
<dbReference type="EMBL" id="FJUW01000098">
    <property type="protein sequence ID" value="CZT13762.1"/>
    <property type="molecule type" value="Genomic_DNA"/>
</dbReference>
<dbReference type="Pfam" id="PF20150">
    <property type="entry name" value="2EXR"/>
    <property type="match status" value="1"/>
</dbReference>
<feature type="domain" description="2EXR" evidence="1">
    <location>
        <begin position="7"/>
        <end position="126"/>
    </location>
</feature>